<dbReference type="Gene3D" id="2.60.120.260">
    <property type="entry name" value="Galactose-binding domain-like"/>
    <property type="match status" value="1"/>
</dbReference>
<feature type="domain" description="DUF642" evidence="7">
    <location>
        <begin position="111"/>
        <end position="267"/>
    </location>
</feature>
<dbReference type="SUPFAM" id="SSF49785">
    <property type="entry name" value="Galactose-binding domain-like"/>
    <property type="match status" value="1"/>
</dbReference>
<evidence type="ECO:0000256" key="4">
    <source>
        <dbReference type="ARBA" id="ARBA00022729"/>
    </source>
</evidence>
<evidence type="ECO:0000313" key="9">
    <source>
        <dbReference type="Proteomes" id="UP001231189"/>
    </source>
</evidence>
<evidence type="ECO:0000256" key="3">
    <source>
        <dbReference type="ARBA" id="ARBA00022525"/>
    </source>
</evidence>
<protein>
    <recommendedName>
        <fullName evidence="7">DUF642 domain-containing protein</fullName>
    </recommendedName>
</protein>
<organism evidence="8 9">
    <name type="scientific">Lolium multiflorum</name>
    <name type="common">Italian ryegrass</name>
    <name type="synonym">Lolium perenne subsp. multiflorum</name>
    <dbReference type="NCBI Taxonomy" id="4521"/>
    <lineage>
        <taxon>Eukaryota</taxon>
        <taxon>Viridiplantae</taxon>
        <taxon>Streptophyta</taxon>
        <taxon>Embryophyta</taxon>
        <taxon>Tracheophyta</taxon>
        <taxon>Spermatophyta</taxon>
        <taxon>Magnoliopsida</taxon>
        <taxon>Liliopsida</taxon>
        <taxon>Poales</taxon>
        <taxon>Poaceae</taxon>
        <taxon>BOP clade</taxon>
        <taxon>Pooideae</taxon>
        <taxon>Poodae</taxon>
        <taxon>Poeae</taxon>
        <taxon>Poeae Chloroplast Group 2 (Poeae type)</taxon>
        <taxon>Loliodinae</taxon>
        <taxon>Loliinae</taxon>
        <taxon>Lolium</taxon>
    </lineage>
</organism>
<gene>
    <name evidence="8" type="ORF">QYE76_044818</name>
</gene>
<sequence>MARRAAGSLHRLKNERCPLSLPARGRPAYLAPPRPAGGLLCHRLRLVDQLRAPLISNTARTTEALFLPPHSTAPRQLERREWETMVNSTRFVALFLLIGVAAPAVLAVTDGLLPNGDFAQRPDKSQMNGVVITGRHAVPCWEISGFVEYIEPGHREGDMILALPEGASAVRLGNDATIQQSMNVTRKTYYSISFITARSCAQAEKLNVSVDPEFGVLPVQTVYTSTGWDTYSWAFKARHSTVSLRIHNTGVEEDPACGPLIIAVAIKTLSPPHRTKGNLLRNGDFELGPYIFPGTPWGVLVPPILEDVHSPLPGWMIMSDTKVVKYVDAPHHAVPHGERAVELVAGRECALLQEVATVPGWSYRLSFSVGDAANGCKGSLAVEAYAARERLRVPYESLGTGGSKPAVLEFTAIANMTRVVFQSSDHLMTSNATLCGPVLDDVLLVGVRKPAARRLRL</sequence>
<keyword evidence="5" id="KW-0325">Glycoprotein</keyword>
<dbReference type="Proteomes" id="UP001231189">
    <property type="component" value="Unassembled WGS sequence"/>
</dbReference>
<proteinExistence type="predicted"/>
<evidence type="ECO:0000259" key="7">
    <source>
        <dbReference type="Pfam" id="PF04862"/>
    </source>
</evidence>
<evidence type="ECO:0000256" key="1">
    <source>
        <dbReference type="ARBA" id="ARBA00004191"/>
    </source>
</evidence>
<accession>A0AAD8WX37</accession>
<keyword evidence="4" id="KW-0732">Signal</keyword>
<keyword evidence="9" id="KW-1185">Reference proteome</keyword>
<dbReference type="EMBL" id="JAUUTY010000002">
    <property type="protein sequence ID" value="KAK1683970.1"/>
    <property type="molecule type" value="Genomic_DNA"/>
</dbReference>
<dbReference type="PANTHER" id="PTHR31265:SF46">
    <property type="entry name" value="DUF642 DOMAIN-CONTAINING PROTEIN"/>
    <property type="match status" value="1"/>
</dbReference>
<dbReference type="Pfam" id="PF04862">
    <property type="entry name" value="DUF642"/>
    <property type="match status" value="2"/>
</dbReference>
<dbReference type="PANTHER" id="PTHR31265">
    <property type="entry name" value="OS02G0527500 PROTEIN-RELATED"/>
    <property type="match status" value="1"/>
</dbReference>
<comment type="subcellular location">
    <subcellularLocation>
        <location evidence="1">Secreted</location>
        <location evidence="1">Cell wall</location>
    </subcellularLocation>
</comment>
<evidence type="ECO:0000313" key="8">
    <source>
        <dbReference type="EMBL" id="KAK1683970.1"/>
    </source>
</evidence>
<dbReference type="InterPro" id="IPR006946">
    <property type="entry name" value="DGR2-like_dom"/>
</dbReference>
<evidence type="ECO:0000256" key="6">
    <source>
        <dbReference type="SAM" id="Phobius"/>
    </source>
</evidence>
<evidence type="ECO:0000256" key="2">
    <source>
        <dbReference type="ARBA" id="ARBA00022512"/>
    </source>
</evidence>
<keyword evidence="2" id="KW-0134">Cell wall</keyword>
<dbReference type="AlphaFoldDB" id="A0AAD8WX37"/>
<keyword evidence="6" id="KW-1133">Transmembrane helix</keyword>
<keyword evidence="3" id="KW-0964">Secreted</keyword>
<feature type="transmembrane region" description="Helical" evidence="6">
    <location>
        <begin position="91"/>
        <end position="113"/>
    </location>
</feature>
<keyword evidence="6" id="KW-0812">Transmembrane</keyword>
<name>A0AAD8WX37_LOLMU</name>
<dbReference type="InterPro" id="IPR008979">
    <property type="entry name" value="Galactose-bd-like_sf"/>
</dbReference>
<reference evidence="8" key="1">
    <citation type="submission" date="2023-07" db="EMBL/GenBank/DDBJ databases">
        <title>A chromosome-level genome assembly of Lolium multiflorum.</title>
        <authorList>
            <person name="Chen Y."/>
            <person name="Copetti D."/>
            <person name="Kolliker R."/>
            <person name="Studer B."/>
        </authorList>
    </citation>
    <scope>NUCLEOTIDE SEQUENCE</scope>
    <source>
        <strain evidence="8">02402/16</strain>
        <tissue evidence="8">Leaf</tissue>
    </source>
</reference>
<keyword evidence="6" id="KW-0472">Membrane</keyword>
<dbReference type="InterPro" id="IPR052437">
    <property type="entry name" value="Pectin_Meth_Modulator"/>
</dbReference>
<evidence type="ECO:0000256" key="5">
    <source>
        <dbReference type="ARBA" id="ARBA00023180"/>
    </source>
</evidence>
<comment type="caution">
    <text evidence="8">The sequence shown here is derived from an EMBL/GenBank/DDBJ whole genome shotgun (WGS) entry which is preliminary data.</text>
</comment>
<feature type="domain" description="DUF642" evidence="7">
    <location>
        <begin position="278"/>
        <end position="444"/>
    </location>
</feature>